<dbReference type="AlphaFoldDB" id="E8T6W8"/>
<feature type="signal peptide" evidence="1">
    <location>
        <begin position="1"/>
        <end position="17"/>
    </location>
</feature>
<dbReference type="SUPFAM" id="SSF53955">
    <property type="entry name" value="Lysozyme-like"/>
    <property type="match status" value="1"/>
</dbReference>
<keyword evidence="1" id="KW-0732">Signal</keyword>
<keyword evidence="3" id="KW-1185">Reference proteome</keyword>
<geneLocation type="plasmid" evidence="2 3">
    <name>pTHEAM01</name>
</geneLocation>
<evidence type="ECO:0000256" key="1">
    <source>
        <dbReference type="SAM" id="SignalP"/>
    </source>
</evidence>
<name>E8T6W8_THEA1</name>
<dbReference type="KEGG" id="tam:Theam_1733"/>
<gene>
    <name evidence="2" type="ordered locus">Theam_1733</name>
</gene>
<feature type="chain" id="PRO_5003231275" description="Lytic transglycosylase catalytic" evidence="1">
    <location>
        <begin position="18"/>
        <end position="174"/>
    </location>
</feature>
<sequence>MLLLLTSLLAGFPSASALTLKEAVALCPVPYAVMWAISKAEVGRAGYPYVIRINSPVRVEIPWLRKLGENSYDCKSYELCVYTARELIKRGFRNIDLGPFQINYAVHRFPPEKAFLLPESYLKACQILVNKVKKHGWSWEGIATYHSTTPKYNRQYALKLQRILSGLEKKGSSR</sequence>
<keyword evidence="2" id="KW-0614">Plasmid</keyword>
<protein>
    <recommendedName>
        <fullName evidence="4">Lytic transglycosylase catalytic</fullName>
    </recommendedName>
</protein>
<proteinExistence type="predicted"/>
<organism evidence="2 3">
    <name type="scientific">Thermovibrio ammonificans (strain DSM 15698 / JCM 12110 / HB-1)</name>
    <dbReference type="NCBI Taxonomy" id="648996"/>
    <lineage>
        <taxon>Bacteria</taxon>
        <taxon>Pseudomonadati</taxon>
        <taxon>Aquificota</taxon>
        <taxon>Aquificia</taxon>
        <taxon>Desulfurobacteriales</taxon>
        <taxon>Desulfurobacteriaceae</taxon>
        <taxon>Thermovibrio</taxon>
    </lineage>
</organism>
<dbReference type="EMBL" id="CP002445">
    <property type="protein sequence ID" value="ADU97689.1"/>
    <property type="molecule type" value="Genomic_DNA"/>
</dbReference>
<evidence type="ECO:0008006" key="4">
    <source>
        <dbReference type="Google" id="ProtNLM"/>
    </source>
</evidence>
<dbReference type="Proteomes" id="UP000006362">
    <property type="component" value="Plasmid pTHEAM01"/>
</dbReference>
<evidence type="ECO:0000313" key="3">
    <source>
        <dbReference type="Proteomes" id="UP000006362"/>
    </source>
</evidence>
<dbReference type="HOGENOM" id="CLU_1539297_0_0_0"/>
<accession>E8T6W8</accession>
<dbReference type="InterPro" id="IPR023346">
    <property type="entry name" value="Lysozyme-like_dom_sf"/>
</dbReference>
<reference evidence="2" key="1">
    <citation type="submission" date="2011-01" db="EMBL/GenBank/DDBJ databases">
        <title>Complete sequence of plasmid of Thermovibrio ammonificans HB-1.</title>
        <authorList>
            <consortium name="US DOE Joint Genome Institute"/>
            <person name="Lucas S."/>
            <person name="Copeland A."/>
            <person name="Lapidus A."/>
            <person name="Cheng J.-F."/>
            <person name="Goodwin L."/>
            <person name="Pitluck S."/>
            <person name="Davenport K."/>
            <person name="Detter J.C."/>
            <person name="Han C."/>
            <person name="Tapia R."/>
            <person name="Land M."/>
            <person name="Hauser L."/>
            <person name="Kyrpides N."/>
            <person name="Ivanova N."/>
            <person name="Ovchinnikova G."/>
            <person name="Vetriani C."/>
            <person name="Woyke T."/>
        </authorList>
    </citation>
    <scope>NUCLEOTIDE SEQUENCE [LARGE SCALE GENOMIC DNA]</scope>
    <source>
        <strain evidence="2">HB-1</strain>
        <plasmid evidence="2">pTHEAM01</plasmid>
    </source>
</reference>
<evidence type="ECO:0000313" key="2">
    <source>
        <dbReference type="EMBL" id="ADU97689.1"/>
    </source>
</evidence>